<evidence type="ECO:0000313" key="3">
    <source>
        <dbReference type="Proteomes" id="UP001054837"/>
    </source>
</evidence>
<accession>A0AAV4V5L4</accession>
<gene>
    <name evidence="2" type="ORF">CDAR_381631</name>
</gene>
<protein>
    <submittedName>
        <fullName evidence="2">Uncharacterized protein</fullName>
    </submittedName>
</protein>
<comment type="caution">
    <text evidence="2">The sequence shown here is derived from an EMBL/GenBank/DDBJ whole genome shotgun (WGS) entry which is preliminary data.</text>
</comment>
<dbReference type="EMBL" id="BPLQ01012408">
    <property type="protein sequence ID" value="GIY65225.1"/>
    <property type="molecule type" value="Genomic_DNA"/>
</dbReference>
<organism evidence="2 3">
    <name type="scientific">Caerostris darwini</name>
    <dbReference type="NCBI Taxonomy" id="1538125"/>
    <lineage>
        <taxon>Eukaryota</taxon>
        <taxon>Metazoa</taxon>
        <taxon>Ecdysozoa</taxon>
        <taxon>Arthropoda</taxon>
        <taxon>Chelicerata</taxon>
        <taxon>Arachnida</taxon>
        <taxon>Araneae</taxon>
        <taxon>Araneomorphae</taxon>
        <taxon>Entelegynae</taxon>
        <taxon>Araneoidea</taxon>
        <taxon>Araneidae</taxon>
        <taxon>Caerostris</taxon>
    </lineage>
</organism>
<reference evidence="2 3" key="1">
    <citation type="submission" date="2021-06" db="EMBL/GenBank/DDBJ databases">
        <title>Caerostris darwini draft genome.</title>
        <authorList>
            <person name="Kono N."/>
            <person name="Arakawa K."/>
        </authorList>
    </citation>
    <scope>NUCLEOTIDE SEQUENCE [LARGE SCALE GENOMIC DNA]</scope>
</reference>
<name>A0AAV4V5L4_9ARAC</name>
<proteinExistence type="predicted"/>
<keyword evidence="3" id="KW-1185">Reference proteome</keyword>
<sequence>MQLFDEALKDGKSRSHWLANGSLLLPYPKKPSMYNSPEPRRVAKDPQKCFRVPDSSRFIRTGLNPNLGTVDGEAGPPPTRIPPEISPQRRGKEPFLVFWRITFVGWNTHQLSSLSFVMSSARWFGSVAFVSGKGSCFLYNLTSGFDQ</sequence>
<dbReference type="Proteomes" id="UP001054837">
    <property type="component" value="Unassembled WGS sequence"/>
</dbReference>
<dbReference type="AlphaFoldDB" id="A0AAV4V5L4"/>
<evidence type="ECO:0000256" key="1">
    <source>
        <dbReference type="SAM" id="MobiDB-lite"/>
    </source>
</evidence>
<feature type="region of interest" description="Disordered" evidence="1">
    <location>
        <begin position="65"/>
        <end position="87"/>
    </location>
</feature>
<evidence type="ECO:0000313" key="2">
    <source>
        <dbReference type="EMBL" id="GIY65225.1"/>
    </source>
</evidence>
<feature type="compositionally biased region" description="Pro residues" evidence="1">
    <location>
        <begin position="75"/>
        <end position="85"/>
    </location>
</feature>